<reference evidence="1 2" key="1">
    <citation type="submission" date="2020-08" db="EMBL/GenBank/DDBJ databases">
        <title>Sequencing the genomes of 1000 actinobacteria strains.</title>
        <authorList>
            <person name="Klenk H.-P."/>
        </authorList>
    </citation>
    <scope>NUCLEOTIDE SEQUENCE [LARGE SCALE GENOMIC DNA]</scope>
    <source>
        <strain evidence="1 2">DSM 44230</strain>
    </source>
</reference>
<dbReference type="AlphaFoldDB" id="A0A7W7FRX2"/>
<sequence length="255" mass="27784">MPVNRTVLGIDLIDSGSNPGYHLDVAAQRMRELTEQALAARELTRADAVDWQHTGDGLLAAFPQETLGNLLDATQLLDELAAEHNRWHKPDVRLRVSLGIGPLPAHEGLHRTNIDCARMLDAPAFRTVVRHCAQANPTEFNTALILSAKAYQDVFGGPYTDLVKQSDFGRITFQHKETENTAWLRVPGFAADRLTAFAEPQPLPEPATTPESKPGEAARRIAAGGGVANTVHGEMNGVQAGEIHGGVHFGDRRRR</sequence>
<organism evidence="1 2">
    <name type="scientific">Crossiella cryophila</name>
    <dbReference type="NCBI Taxonomy" id="43355"/>
    <lineage>
        <taxon>Bacteria</taxon>
        <taxon>Bacillati</taxon>
        <taxon>Actinomycetota</taxon>
        <taxon>Actinomycetes</taxon>
        <taxon>Pseudonocardiales</taxon>
        <taxon>Pseudonocardiaceae</taxon>
        <taxon>Crossiella</taxon>
    </lineage>
</organism>
<evidence type="ECO:0000313" key="2">
    <source>
        <dbReference type="Proteomes" id="UP000533598"/>
    </source>
</evidence>
<name>A0A7W7FRX2_9PSEU</name>
<evidence type="ECO:0008006" key="3">
    <source>
        <dbReference type="Google" id="ProtNLM"/>
    </source>
</evidence>
<keyword evidence="2" id="KW-1185">Reference proteome</keyword>
<accession>A0A7W7FRX2</accession>
<comment type="caution">
    <text evidence="1">The sequence shown here is derived from an EMBL/GenBank/DDBJ whole genome shotgun (WGS) entry which is preliminary data.</text>
</comment>
<evidence type="ECO:0000313" key="1">
    <source>
        <dbReference type="EMBL" id="MBB4676476.1"/>
    </source>
</evidence>
<dbReference type="RefSeq" id="WP_185002296.1">
    <property type="nucleotide sequence ID" value="NZ_BAAAUI010000015.1"/>
</dbReference>
<proteinExistence type="predicted"/>
<gene>
    <name evidence="1" type="ORF">HNR67_002594</name>
</gene>
<protein>
    <recommendedName>
        <fullName evidence="3">Guanylate cyclase domain-containing protein</fullName>
    </recommendedName>
</protein>
<dbReference type="Proteomes" id="UP000533598">
    <property type="component" value="Unassembled WGS sequence"/>
</dbReference>
<dbReference type="EMBL" id="JACHMH010000001">
    <property type="protein sequence ID" value="MBB4676476.1"/>
    <property type="molecule type" value="Genomic_DNA"/>
</dbReference>